<keyword evidence="5" id="KW-1185">Reference proteome</keyword>
<dbReference type="InterPro" id="IPR006860">
    <property type="entry name" value="FecR"/>
</dbReference>
<dbReference type="Pfam" id="PF04773">
    <property type="entry name" value="FecR"/>
    <property type="match status" value="1"/>
</dbReference>
<keyword evidence="1" id="KW-1133">Transmembrane helix</keyword>
<dbReference type="Proteomes" id="UP001162030">
    <property type="component" value="Chromosome"/>
</dbReference>
<proteinExistence type="predicted"/>
<sequence>MTSNGDDDAHSPGTPLDEALAWFARLQDSEASAAERKAFHSWRAAKPENAEVYARVEKLWNSPALSEALAKFPAAIPPAATRNRRRTPGRWAAAASVLLLASWMLAASGLIDRWRADYTTVAGEQRRIALADGSIVILNTDSALALDFNDDRRGVRLLAGEAYFEVRPDSARPFVVNTDNATVRVVGTQFAVRAGEKTSVAVDSGIVACGNEKGAGVQLTAGQRVSISKETVTSPETIDSGSTFAWLKGRLIFKDRPLADVLDELDRYHPGLIVIANAKLGNTRVTGNYKLDDTAAVVRALADIAGARVTTVSPYLTVVR</sequence>
<dbReference type="Gene3D" id="3.55.50.30">
    <property type="match status" value="1"/>
</dbReference>
<dbReference type="RefSeq" id="WP_026610340.1">
    <property type="nucleotide sequence ID" value="NZ_OX458333.1"/>
</dbReference>
<feature type="domain" description="FecR N-terminal" evidence="3">
    <location>
        <begin position="17"/>
        <end position="59"/>
    </location>
</feature>
<dbReference type="EMBL" id="OX458333">
    <property type="protein sequence ID" value="CAI8819944.1"/>
    <property type="molecule type" value="Genomic_DNA"/>
</dbReference>
<evidence type="ECO:0000259" key="2">
    <source>
        <dbReference type="Pfam" id="PF04773"/>
    </source>
</evidence>
<accession>A0ABM9I1I3</accession>
<feature type="transmembrane region" description="Helical" evidence="1">
    <location>
        <begin position="91"/>
        <end position="111"/>
    </location>
</feature>
<gene>
    <name evidence="4" type="ORF">MSZNOR_1938</name>
</gene>
<feature type="domain" description="FecR protein" evidence="2">
    <location>
        <begin position="117"/>
        <end position="207"/>
    </location>
</feature>
<name>A0ABM9I1I3_9GAMM</name>
<evidence type="ECO:0000259" key="3">
    <source>
        <dbReference type="Pfam" id="PF16220"/>
    </source>
</evidence>
<dbReference type="Pfam" id="PF16220">
    <property type="entry name" value="DUF4880"/>
    <property type="match status" value="1"/>
</dbReference>
<organism evidence="4 5">
    <name type="scientific">Methylocaldum szegediense</name>
    <dbReference type="NCBI Taxonomy" id="73780"/>
    <lineage>
        <taxon>Bacteria</taxon>
        <taxon>Pseudomonadati</taxon>
        <taxon>Pseudomonadota</taxon>
        <taxon>Gammaproteobacteria</taxon>
        <taxon>Methylococcales</taxon>
        <taxon>Methylococcaceae</taxon>
        <taxon>Methylocaldum</taxon>
    </lineage>
</organism>
<dbReference type="InterPro" id="IPR032623">
    <property type="entry name" value="FecR_N"/>
</dbReference>
<dbReference type="PIRSF" id="PIRSF018266">
    <property type="entry name" value="FecR"/>
    <property type="match status" value="1"/>
</dbReference>
<protein>
    <submittedName>
        <fullName evidence="4">Transmembrane sensor</fullName>
    </submittedName>
</protein>
<evidence type="ECO:0000313" key="4">
    <source>
        <dbReference type="EMBL" id="CAI8819944.1"/>
    </source>
</evidence>
<dbReference type="Gene3D" id="2.60.120.1440">
    <property type="match status" value="1"/>
</dbReference>
<keyword evidence="1 4" id="KW-0812">Transmembrane</keyword>
<evidence type="ECO:0000313" key="5">
    <source>
        <dbReference type="Proteomes" id="UP001162030"/>
    </source>
</evidence>
<reference evidence="4 5" key="1">
    <citation type="submission" date="2023-03" db="EMBL/GenBank/DDBJ databases">
        <authorList>
            <person name="Pearce D."/>
        </authorList>
    </citation>
    <scope>NUCLEOTIDE SEQUENCE [LARGE SCALE GENOMIC DNA]</scope>
    <source>
        <strain evidence="4">Msz</strain>
    </source>
</reference>
<dbReference type="PANTHER" id="PTHR30273">
    <property type="entry name" value="PERIPLASMIC SIGNAL SENSOR AND SIGMA FACTOR ACTIVATOR FECR-RELATED"/>
    <property type="match status" value="1"/>
</dbReference>
<dbReference type="PANTHER" id="PTHR30273:SF2">
    <property type="entry name" value="PROTEIN FECR"/>
    <property type="match status" value="1"/>
</dbReference>
<keyword evidence="1" id="KW-0472">Membrane</keyword>
<dbReference type="InterPro" id="IPR012373">
    <property type="entry name" value="Ferrdict_sens_TM"/>
</dbReference>
<evidence type="ECO:0000256" key="1">
    <source>
        <dbReference type="SAM" id="Phobius"/>
    </source>
</evidence>